<dbReference type="EMBL" id="LFNT01000033">
    <property type="protein sequence ID" value="KMS71714.1"/>
    <property type="molecule type" value="Genomic_DNA"/>
</dbReference>
<keyword evidence="2" id="KW-0503">Monooxygenase</keyword>
<dbReference type="InterPro" id="IPR017972">
    <property type="entry name" value="Cyt_P450_CS"/>
</dbReference>
<dbReference type="Pfam" id="PF00067">
    <property type="entry name" value="p450"/>
    <property type="match status" value="1"/>
</dbReference>
<sequence>MKSTLGQGCCRLDLTRDARHHVAFGFGVHQCLGQPLARMELQVVYGTLYKRIPTLRPAAPMEDVRCKTDAFIYGVHELPVSW</sequence>
<dbReference type="PANTHER" id="PTHR46696">
    <property type="entry name" value="P450, PUTATIVE (EUROFUNG)-RELATED"/>
    <property type="match status" value="1"/>
</dbReference>
<keyword evidence="2" id="KW-0560">Oxidoreductase</keyword>
<dbReference type="AlphaFoldDB" id="A0A0J7Z7A0"/>
<evidence type="ECO:0000313" key="4">
    <source>
        <dbReference type="Proteomes" id="UP000037432"/>
    </source>
</evidence>
<dbReference type="Gene3D" id="1.10.630.10">
    <property type="entry name" value="Cytochrome P450"/>
    <property type="match status" value="1"/>
</dbReference>
<evidence type="ECO:0000256" key="2">
    <source>
        <dbReference type="RuleBase" id="RU000461"/>
    </source>
</evidence>
<keyword evidence="2" id="KW-0408">Iron</keyword>
<dbReference type="PATRIC" id="fig|1938.3.peg.4479"/>
<dbReference type="Proteomes" id="UP000037432">
    <property type="component" value="Unassembled WGS sequence"/>
</dbReference>
<evidence type="ECO:0008006" key="5">
    <source>
        <dbReference type="Google" id="ProtNLM"/>
    </source>
</evidence>
<protein>
    <recommendedName>
        <fullName evidence="5">Cytochrome P450</fullName>
    </recommendedName>
</protein>
<dbReference type="GO" id="GO:0020037">
    <property type="term" value="F:heme binding"/>
    <property type="evidence" value="ECO:0007669"/>
    <property type="project" value="InterPro"/>
</dbReference>
<keyword evidence="2" id="KW-0349">Heme</keyword>
<keyword evidence="2" id="KW-0479">Metal-binding</keyword>
<proteinExistence type="inferred from homology"/>
<dbReference type="PROSITE" id="PS00086">
    <property type="entry name" value="CYTOCHROME_P450"/>
    <property type="match status" value="1"/>
</dbReference>
<dbReference type="PANTHER" id="PTHR46696:SF1">
    <property type="entry name" value="CYTOCHROME P450 YJIB-RELATED"/>
    <property type="match status" value="1"/>
</dbReference>
<dbReference type="SUPFAM" id="SSF48264">
    <property type="entry name" value="Cytochrome P450"/>
    <property type="match status" value="1"/>
</dbReference>
<evidence type="ECO:0000256" key="1">
    <source>
        <dbReference type="ARBA" id="ARBA00010617"/>
    </source>
</evidence>
<name>A0A0J7Z7A0_STRVR</name>
<dbReference type="InterPro" id="IPR036396">
    <property type="entry name" value="Cyt_P450_sf"/>
</dbReference>
<dbReference type="PRINTS" id="PR00359">
    <property type="entry name" value="BP450"/>
</dbReference>
<dbReference type="GO" id="GO:0005506">
    <property type="term" value="F:iron ion binding"/>
    <property type="evidence" value="ECO:0007669"/>
    <property type="project" value="InterPro"/>
</dbReference>
<dbReference type="GO" id="GO:0004497">
    <property type="term" value="F:monooxygenase activity"/>
    <property type="evidence" value="ECO:0007669"/>
    <property type="project" value="UniProtKB-KW"/>
</dbReference>
<comment type="caution">
    <text evidence="3">The sequence shown here is derived from an EMBL/GenBank/DDBJ whole genome shotgun (WGS) entry which is preliminary data.</text>
</comment>
<evidence type="ECO:0000313" key="3">
    <source>
        <dbReference type="EMBL" id="KMS71714.1"/>
    </source>
</evidence>
<dbReference type="InterPro" id="IPR002397">
    <property type="entry name" value="Cyt_P450_B"/>
</dbReference>
<dbReference type="InterPro" id="IPR001128">
    <property type="entry name" value="Cyt_P450"/>
</dbReference>
<dbReference type="GO" id="GO:0016705">
    <property type="term" value="F:oxidoreductase activity, acting on paired donors, with incorporation or reduction of molecular oxygen"/>
    <property type="evidence" value="ECO:0007669"/>
    <property type="project" value="InterPro"/>
</dbReference>
<reference evidence="3 4" key="1">
    <citation type="submission" date="2015-06" db="EMBL/GenBank/DDBJ databases">
        <authorList>
            <person name="Ju K.-S."/>
            <person name="Doroghazi J.R."/>
            <person name="Metcalf W.W."/>
        </authorList>
    </citation>
    <scope>NUCLEOTIDE SEQUENCE [LARGE SCALE GENOMIC DNA]</scope>
    <source>
        <strain evidence="3 4">NRRL 3414</strain>
    </source>
</reference>
<gene>
    <name evidence="3" type="ORF">ACM01_26220</name>
</gene>
<comment type="similarity">
    <text evidence="1 2">Belongs to the cytochrome P450 family.</text>
</comment>
<organism evidence="3 4">
    <name type="scientific">Streptomyces viridochromogenes</name>
    <dbReference type="NCBI Taxonomy" id="1938"/>
    <lineage>
        <taxon>Bacteria</taxon>
        <taxon>Bacillati</taxon>
        <taxon>Actinomycetota</taxon>
        <taxon>Actinomycetes</taxon>
        <taxon>Kitasatosporales</taxon>
        <taxon>Streptomycetaceae</taxon>
        <taxon>Streptomyces</taxon>
    </lineage>
</organism>
<accession>A0A0J7Z7A0</accession>